<feature type="transmembrane region" description="Helical" evidence="2">
    <location>
        <begin position="167"/>
        <end position="185"/>
    </location>
</feature>
<accession>A0A976MDG4</accession>
<reference evidence="3" key="1">
    <citation type="submission" date="2022-07" db="EMBL/GenBank/DDBJ databases">
        <title>Evaluation of T. orientalis genome assembly methods using nanopore sequencing and analysis of variation between genomes.</title>
        <authorList>
            <person name="Yam J."/>
            <person name="Micallef M.L."/>
            <person name="Liu M."/>
            <person name="Djordjevic S.P."/>
            <person name="Bogema D.R."/>
            <person name="Jenkins C."/>
        </authorList>
    </citation>
    <scope>NUCLEOTIDE SEQUENCE</scope>
    <source>
        <strain evidence="3">Goon Nure</strain>
    </source>
</reference>
<feature type="transmembrane region" description="Helical" evidence="2">
    <location>
        <begin position="114"/>
        <end position="136"/>
    </location>
</feature>
<proteinExistence type="predicted"/>
<evidence type="ECO:0000313" key="3">
    <source>
        <dbReference type="EMBL" id="UKK01404.1"/>
    </source>
</evidence>
<dbReference type="Pfam" id="PF05990">
    <property type="entry name" value="DUF900"/>
    <property type="match status" value="1"/>
</dbReference>
<feature type="transmembrane region" description="Helical" evidence="2">
    <location>
        <begin position="244"/>
        <end position="272"/>
    </location>
</feature>
<keyword evidence="2" id="KW-0812">Transmembrane</keyword>
<gene>
    <name evidence="3" type="ORF">MACK_002218</name>
</gene>
<feature type="compositionally biased region" description="Basic and acidic residues" evidence="1">
    <location>
        <begin position="50"/>
        <end position="73"/>
    </location>
</feature>
<dbReference type="Proteomes" id="UP000244811">
    <property type="component" value="Chromosome 3"/>
</dbReference>
<dbReference type="PANTHER" id="PTHR36513:SF1">
    <property type="entry name" value="TRANSMEMBRANE PROTEIN"/>
    <property type="match status" value="1"/>
</dbReference>
<evidence type="ECO:0000313" key="4">
    <source>
        <dbReference type="Proteomes" id="UP000244811"/>
    </source>
</evidence>
<dbReference type="AlphaFoldDB" id="A0A976MDG4"/>
<name>A0A976MDG4_THEOR</name>
<feature type="region of interest" description="Disordered" evidence="1">
    <location>
        <begin position="42"/>
        <end position="73"/>
    </location>
</feature>
<dbReference type="InterPro" id="IPR010297">
    <property type="entry name" value="DUF900_hydrolase"/>
</dbReference>
<keyword evidence="2" id="KW-0472">Membrane</keyword>
<dbReference type="PANTHER" id="PTHR36513">
    <property type="entry name" value="ABC TRANSMEMBRANE TYPE-1 DOMAIN-CONTAINING PROTEIN"/>
    <property type="match status" value="1"/>
</dbReference>
<sequence length="1040" mass="119993">MAANVAVEEPSEFLENVTNQEPEKAKSPRKFFNFLKAKNKLDDDLNNDSLESKGSEESEETQNAKDEGSNKEIRIEVFESPDIPEQLNHGMLCTLHYMKYREAIRRYTGEFKNCPYGMCIANILMVLCVILTTSLVSQHFDPTDPGTVRGNTSKTWVALYLSNANNLGLVVVILTTLFSVVNLYICVHPNTFVKIVSISKMTVRIYFILYPVLMFYNYSMNLSLQEAGRGENLRAVFNIRAYNILGFFFYDTFFLSIYTVLIIFFNLIAFIYRFFYPTLLMTIINEDVKTFKVTEFEEIKLNLPNIGSSMNNKNDELGKIPAFRVTITRFRRPNSLYYSFKYLIDFLHFKRRGSYDSFQYVGQLNSEYRPHGFGFWNSPNFHGELLMGFWESGLPLSPFKSREVGTNAGFSNVIIGWVRYEGGDSAVGLGVAAAECCVSGPFFRTFPRILRFYTVPETDGKRGGRVLKYLGANTFFNYNKIHLNSDSILRNDSEMLTNLKNKLKAKNKCCNDCCDHNIQLKRRRLLRKLFKRNRFNCNAMDRMDSKYYCTDDHIVMSLNEVSNDIVGYRYGNVDSYLNGKKNPYFSVLKKMHIRDIFQDINELFGIRETGIPLTTFVNCMECLLSALTLHAPNFTPLDSSNLSLSVDDERGINIHGFVKKPKINEDGIQEFSSDYCKSVKIYVNANLMRKGAANDDGEDEENLPIPKGVNYRYNVLGVENWVRREEVRALEAWIYIHGFNVKCIDSLGIFAQIISFGNYPQYIKPFVFSWPSGNKITQFKEAIVSSTCPKTVDTFIRMLQALLVNNIRDVHIMTHSMGATMFLGAFSQILNSKEYSNLFLRLNEDRDANNPKLKILTVTLLNPFYPVYDFVQNDYPRLKQYCSHITIYSDVNDKALKVAELITGKKRLGRCVNELYTMEERVDETAKRCTLGSIVLPFTLEEVKNLKKNKKKNKQIIENRKKKHWLDVDVIDTTCLGSNVHALRHSYWFLNREVIEDLRDLIVNRKRAQDRSSRLDRSLGNTWVYRVAPSNLNTLFETII</sequence>
<organism evidence="3 4">
    <name type="scientific">Theileria orientalis</name>
    <dbReference type="NCBI Taxonomy" id="68886"/>
    <lineage>
        <taxon>Eukaryota</taxon>
        <taxon>Sar</taxon>
        <taxon>Alveolata</taxon>
        <taxon>Apicomplexa</taxon>
        <taxon>Aconoidasida</taxon>
        <taxon>Piroplasmida</taxon>
        <taxon>Theileriidae</taxon>
        <taxon>Theileria</taxon>
    </lineage>
</organism>
<feature type="region of interest" description="Disordered" evidence="1">
    <location>
        <begin position="1"/>
        <end position="25"/>
    </location>
</feature>
<evidence type="ECO:0000256" key="1">
    <source>
        <dbReference type="SAM" id="MobiDB-lite"/>
    </source>
</evidence>
<keyword evidence="2" id="KW-1133">Transmembrane helix</keyword>
<dbReference type="EMBL" id="CP056070">
    <property type="protein sequence ID" value="UKK01404.1"/>
    <property type="molecule type" value="Genomic_DNA"/>
</dbReference>
<evidence type="ECO:0000256" key="2">
    <source>
        <dbReference type="SAM" id="Phobius"/>
    </source>
</evidence>
<protein>
    <submittedName>
        <fullName evidence="3">Uncharacterized protein</fullName>
    </submittedName>
</protein>